<keyword evidence="3" id="KW-1185">Reference proteome</keyword>
<accession>A0A1H2L7U1</accession>
<gene>
    <name evidence="2" type="ORF">SAMN04488563_5428</name>
</gene>
<feature type="region of interest" description="Disordered" evidence="1">
    <location>
        <begin position="36"/>
        <end position="72"/>
    </location>
</feature>
<dbReference type="STRING" id="419479.SAMN04488563_5428"/>
<sequence length="223" mass="24100">MPNIARTATTRRLATVLATVALVTVLLLGLNQLGDGPDPARSGQPVAPLPPSPSSSTPGEPDTGPGSIPATNDAIPYARAIAEALFTWDTTTGLYPSDYTSVVLAETAPDTDETDELATDVAAYLPTDNTWQQLQAHQTQQRIEIYGVQVAAGWNRIVDDAHGQIPDGTTAITIRAFRHRDSIRDNVQDTTREKITFTVVLACPPRVDERCYLLRLSELNNPL</sequence>
<evidence type="ECO:0000313" key="2">
    <source>
        <dbReference type="EMBL" id="SDU77127.1"/>
    </source>
</evidence>
<dbReference type="AlphaFoldDB" id="A0A1H2L7U1"/>
<dbReference type="Proteomes" id="UP000182977">
    <property type="component" value="Chromosome I"/>
</dbReference>
<name>A0A1H2L7U1_9ACTN</name>
<organism evidence="2 3">
    <name type="scientific">Jiangella alkaliphila</name>
    <dbReference type="NCBI Taxonomy" id="419479"/>
    <lineage>
        <taxon>Bacteria</taxon>
        <taxon>Bacillati</taxon>
        <taxon>Actinomycetota</taxon>
        <taxon>Actinomycetes</taxon>
        <taxon>Jiangellales</taxon>
        <taxon>Jiangellaceae</taxon>
        <taxon>Jiangella</taxon>
    </lineage>
</organism>
<reference evidence="3" key="1">
    <citation type="submission" date="2016-10" db="EMBL/GenBank/DDBJ databases">
        <authorList>
            <person name="Varghese N."/>
            <person name="Submissions S."/>
        </authorList>
    </citation>
    <scope>NUCLEOTIDE SEQUENCE [LARGE SCALE GENOMIC DNA]</scope>
    <source>
        <strain evidence="3">DSM 45079</strain>
    </source>
</reference>
<dbReference type="EMBL" id="LT629791">
    <property type="protein sequence ID" value="SDU77127.1"/>
    <property type="molecule type" value="Genomic_DNA"/>
</dbReference>
<proteinExistence type="predicted"/>
<evidence type="ECO:0000256" key="1">
    <source>
        <dbReference type="SAM" id="MobiDB-lite"/>
    </source>
</evidence>
<protein>
    <submittedName>
        <fullName evidence="2">Uncharacterized protein</fullName>
    </submittedName>
</protein>
<feature type="compositionally biased region" description="Low complexity" evidence="1">
    <location>
        <begin position="54"/>
        <end position="67"/>
    </location>
</feature>
<evidence type="ECO:0000313" key="3">
    <source>
        <dbReference type="Proteomes" id="UP000182977"/>
    </source>
</evidence>
<dbReference type="RefSeq" id="WP_052762994.1">
    <property type="nucleotide sequence ID" value="NZ_LT629791.1"/>
</dbReference>